<gene>
    <name evidence="1" type="ORF">QFC22_001729</name>
</gene>
<keyword evidence="2" id="KW-1185">Reference proteome</keyword>
<reference evidence="1" key="1">
    <citation type="submission" date="2023-04" db="EMBL/GenBank/DDBJ databases">
        <title>Draft Genome sequencing of Naganishia species isolated from polar environments using Oxford Nanopore Technology.</title>
        <authorList>
            <person name="Leo P."/>
            <person name="Venkateswaran K."/>
        </authorList>
    </citation>
    <scope>NUCLEOTIDE SEQUENCE</scope>
    <source>
        <strain evidence="1">MNA-CCFEE 5425</strain>
    </source>
</reference>
<name>A0ACC2XER0_9TREE</name>
<evidence type="ECO:0000313" key="2">
    <source>
        <dbReference type="Proteomes" id="UP001243375"/>
    </source>
</evidence>
<comment type="caution">
    <text evidence="1">The sequence shown here is derived from an EMBL/GenBank/DDBJ whole genome shotgun (WGS) entry which is preliminary data.</text>
</comment>
<protein>
    <submittedName>
        <fullName evidence="1">Uncharacterized protein</fullName>
    </submittedName>
</protein>
<accession>A0ACC2XER0</accession>
<proteinExistence type="predicted"/>
<dbReference type="EMBL" id="JASBWU010000004">
    <property type="protein sequence ID" value="KAJ9122308.1"/>
    <property type="molecule type" value="Genomic_DNA"/>
</dbReference>
<evidence type="ECO:0000313" key="1">
    <source>
        <dbReference type="EMBL" id="KAJ9122308.1"/>
    </source>
</evidence>
<sequence length="349" mass="37711">MQTSHAEAYSTGWPDAPAVSNHLARRRRFVIDDLVVICSRTIFSPAFALLLPATTAIYLDGTSAASVLKDYSQGRLSLEGSLEAIRQLTSGSKVLRWTIWYAGAICLTSFLSKLSYAYDQGVGLFSRPKPLVWAEEVVVVTGGGSGVGRSIVDKAAERGAKVVILDVAKPCDALQENIWCYVCDVSDRKAVNKVALKVIKEVGVPTILINNAGVMAGKLILDLREQDVTRSVFGFRTFGVNTISHFWILQAFLPGLIAAGKGHIVSVASLLGITGSAQLTPTLEPGDVAEAIIDRIDRRENGTLRMPLYSHVGRLLGLAAEIIPSWARDLARWAAQSDAAMRRYGGRAE</sequence>
<organism evidence="1 2">
    <name type="scientific">Naganishia vaughanmartiniae</name>
    <dbReference type="NCBI Taxonomy" id="1424756"/>
    <lineage>
        <taxon>Eukaryota</taxon>
        <taxon>Fungi</taxon>
        <taxon>Dikarya</taxon>
        <taxon>Basidiomycota</taxon>
        <taxon>Agaricomycotina</taxon>
        <taxon>Tremellomycetes</taxon>
        <taxon>Filobasidiales</taxon>
        <taxon>Filobasidiaceae</taxon>
        <taxon>Naganishia</taxon>
    </lineage>
</organism>
<dbReference type="Proteomes" id="UP001243375">
    <property type="component" value="Unassembled WGS sequence"/>
</dbReference>